<dbReference type="EMBL" id="BMOV01000003">
    <property type="protein sequence ID" value="GGO09615.1"/>
    <property type="molecule type" value="Genomic_DNA"/>
</dbReference>
<protein>
    <submittedName>
        <fullName evidence="1">Uncharacterized protein</fullName>
    </submittedName>
</protein>
<dbReference type="Proteomes" id="UP000602381">
    <property type="component" value="Unassembled WGS sequence"/>
</dbReference>
<reference evidence="2" key="1">
    <citation type="journal article" date="2019" name="Int. J. Syst. Evol. Microbiol.">
        <title>The Global Catalogue of Microorganisms (GCM) 10K type strain sequencing project: providing services to taxonomists for standard genome sequencing and annotation.</title>
        <authorList>
            <consortium name="The Broad Institute Genomics Platform"/>
            <consortium name="The Broad Institute Genome Sequencing Center for Infectious Disease"/>
            <person name="Wu L."/>
            <person name="Ma J."/>
        </authorList>
    </citation>
    <scope>NUCLEOTIDE SEQUENCE [LARGE SCALE GENOMIC DNA]</scope>
    <source>
        <strain evidence="2">JCM 17843</strain>
    </source>
</reference>
<comment type="caution">
    <text evidence="1">The sequence shown here is derived from an EMBL/GenBank/DDBJ whole genome shotgun (WGS) entry which is preliminary data.</text>
</comment>
<accession>A0ABQ2LBS6</accession>
<gene>
    <name evidence="1" type="ORF">GCM10007972_11290</name>
</gene>
<proteinExistence type="predicted"/>
<name>A0ABQ2LBS6_9PROT</name>
<organism evidence="1 2">
    <name type="scientific">Iodidimonas muriae</name>
    <dbReference type="NCBI Taxonomy" id="261467"/>
    <lineage>
        <taxon>Bacteria</taxon>
        <taxon>Pseudomonadati</taxon>
        <taxon>Pseudomonadota</taxon>
        <taxon>Alphaproteobacteria</taxon>
        <taxon>Iodidimonadales</taxon>
        <taxon>Iodidimonadaceae</taxon>
        <taxon>Iodidimonas</taxon>
    </lineage>
</organism>
<sequence>MGVERDMVQTSFVLFGKCTIWYKQGVAQEGEGTKKPGLFPDRVSDHYAQKV</sequence>
<evidence type="ECO:0000313" key="1">
    <source>
        <dbReference type="EMBL" id="GGO09615.1"/>
    </source>
</evidence>
<evidence type="ECO:0000313" key="2">
    <source>
        <dbReference type="Proteomes" id="UP000602381"/>
    </source>
</evidence>
<keyword evidence="2" id="KW-1185">Reference proteome</keyword>